<keyword evidence="1" id="KW-0812">Transmembrane</keyword>
<feature type="domain" description="GGDEF" evidence="2">
    <location>
        <begin position="420"/>
        <end position="561"/>
    </location>
</feature>
<dbReference type="PANTHER" id="PTHR45138:SF9">
    <property type="entry name" value="DIGUANYLATE CYCLASE DGCM-RELATED"/>
    <property type="match status" value="1"/>
</dbReference>
<proteinExistence type="predicted"/>
<evidence type="ECO:0000313" key="4">
    <source>
        <dbReference type="Proteomes" id="UP001148125"/>
    </source>
</evidence>
<dbReference type="PROSITE" id="PS50887">
    <property type="entry name" value="GGDEF"/>
    <property type="match status" value="1"/>
</dbReference>
<dbReference type="SMART" id="SM00267">
    <property type="entry name" value="GGDEF"/>
    <property type="match status" value="1"/>
</dbReference>
<dbReference type="InterPro" id="IPR043128">
    <property type="entry name" value="Rev_trsase/Diguanyl_cyclase"/>
</dbReference>
<dbReference type="RefSeq" id="WP_275117062.1">
    <property type="nucleotide sequence ID" value="NZ_JAOTPO010000002.1"/>
</dbReference>
<dbReference type="Gene3D" id="3.30.450.40">
    <property type="match status" value="1"/>
</dbReference>
<dbReference type="NCBIfam" id="TIGR00254">
    <property type="entry name" value="GGDEF"/>
    <property type="match status" value="1"/>
</dbReference>
<dbReference type="InterPro" id="IPR000160">
    <property type="entry name" value="GGDEF_dom"/>
</dbReference>
<dbReference type="SUPFAM" id="SSF55073">
    <property type="entry name" value="Nucleotide cyclase"/>
    <property type="match status" value="1"/>
</dbReference>
<dbReference type="Pfam" id="PF00990">
    <property type="entry name" value="GGDEF"/>
    <property type="match status" value="1"/>
</dbReference>
<feature type="transmembrane region" description="Helical" evidence="1">
    <location>
        <begin position="138"/>
        <end position="159"/>
    </location>
</feature>
<dbReference type="InterPro" id="IPR029787">
    <property type="entry name" value="Nucleotide_cyclase"/>
</dbReference>
<dbReference type="PANTHER" id="PTHR45138">
    <property type="entry name" value="REGULATORY COMPONENTS OF SENSORY TRANSDUCTION SYSTEM"/>
    <property type="match status" value="1"/>
</dbReference>
<feature type="transmembrane region" description="Helical" evidence="1">
    <location>
        <begin position="42"/>
        <end position="66"/>
    </location>
</feature>
<accession>A0ABT5VAG5</accession>
<gene>
    <name evidence="3" type="ORF">N7Z68_03470</name>
</gene>
<organism evidence="3 4">
    <name type="scientific">Alkalihalobacterium chitinilyticum</name>
    <dbReference type="NCBI Taxonomy" id="2980103"/>
    <lineage>
        <taxon>Bacteria</taxon>
        <taxon>Bacillati</taxon>
        <taxon>Bacillota</taxon>
        <taxon>Bacilli</taxon>
        <taxon>Bacillales</taxon>
        <taxon>Bacillaceae</taxon>
        <taxon>Alkalihalobacterium</taxon>
    </lineage>
</organism>
<dbReference type="CDD" id="cd01949">
    <property type="entry name" value="GGDEF"/>
    <property type="match status" value="1"/>
</dbReference>
<feature type="transmembrane region" description="Helical" evidence="1">
    <location>
        <begin position="202"/>
        <end position="221"/>
    </location>
</feature>
<feature type="transmembrane region" description="Helical" evidence="1">
    <location>
        <begin position="107"/>
        <end position="126"/>
    </location>
</feature>
<keyword evidence="1" id="KW-1133">Transmembrane helix</keyword>
<dbReference type="InterPro" id="IPR029016">
    <property type="entry name" value="GAF-like_dom_sf"/>
</dbReference>
<feature type="transmembrane region" description="Helical" evidence="1">
    <location>
        <begin position="12"/>
        <end position="30"/>
    </location>
</feature>
<dbReference type="SMART" id="SM00065">
    <property type="entry name" value="GAF"/>
    <property type="match status" value="1"/>
</dbReference>
<dbReference type="Proteomes" id="UP001148125">
    <property type="component" value="Unassembled WGS sequence"/>
</dbReference>
<feature type="transmembrane region" description="Helical" evidence="1">
    <location>
        <begin position="179"/>
        <end position="196"/>
    </location>
</feature>
<sequence length="578" mass="65622">MSGSVKASLWTIWFIMTVFFITAFDQYAFSQIAGNEKEILSLFVLAAIAAVFPIHYRGYSFVLFQWVSLASFLLYGLLIEIIVTQFALLFSLLLMKINRESLYRIPLNSIMFYITSLSAAGVYYFVVGLPLPNALEFFVPLAAYVCTFLFVNHVLIFLIRNHLAKIKTKFIDRGTLWELATAALVLPMSLILVMMYQEIGYGASGIVAVAFIGISIMLKVYRRSELMNEQLKKVNELGIELSSTWEVNETAHLFINKIKDLFPSDYIYLYTIENTRLELLEAYQKDPTDLFSTGKTIDSVTEKVYRRKRAVVFQNRSQWPTPERLWLKTAHSVMVVPMIQHRELKGIITIAVNQKSAYKKQDVMLIEILANFVGVAIDNARHYEATKKESERCPLTSLYNYRSFERLLIENYERSFIQNEKAAVILLDLDHFKSVNDTYGHQAGNEVLCQIARLMEETIGESGIVARYGGEEFVILLTNTNSTVAYMKAEELRSRIAQHQFLIHNDLNEGEVTTIQVTASIGVATSDNEESNPVSLVRQADRAMYTGAKQKGRNRVAVYGDGPVVQIAAGTMEDTLTR</sequence>
<dbReference type="SUPFAM" id="SSF55781">
    <property type="entry name" value="GAF domain-like"/>
    <property type="match status" value="1"/>
</dbReference>
<dbReference type="Pfam" id="PF13185">
    <property type="entry name" value="GAF_2"/>
    <property type="match status" value="1"/>
</dbReference>
<evidence type="ECO:0000256" key="1">
    <source>
        <dbReference type="SAM" id="Phobius"/>
    </source>
</evidence>
<keyword evidence="4" id="KW-1185">Reference proteome</keyword>
<dbReference type="Gene3D" id="3.30.70.270">
    <property type="match status" value="1"/>
</dbReference>
<evidence type="ECO:0000313" key="3">
    <source>
        <dbReference type="EMBL" id="MDE5412430.1"/>
    </source>
</evidence>
<dbReference type="InterPro" id="IPR050469">
    <property type="entry name" value="Diguanylate_Cyclase"/>
</dbReference>
<reference evidence="3" key="1">
    <citation type="submission" date="2024-05" db="EMBL/GenBank/DDBJ databases">
        <title>Alkalihalobacillus sp. strain MEB203 novel alkaliphilic bacterium from Lonar Lake, India.</title>
        <authorList>
            <person name="Joshi A."/>
            <person name="Thite S."/>
            <person name="Mengade P."/>
        </authorList>
    </citation>
    <scope>NUCLEOTIDE SEQUENCE</scope>
    <source>
        <strain evidence="3">MEB 203</strain>
    </source>
</reference>
<comment type="caution">
    <text evidence="3">The sequence shown here is derived from an EMBL/GenBank/DDBJ whole genome shotgun (WGS) entry which is preliminary data.</text>
</comment>
<name>A0ABT5VAG5_9BACI</name>
<dbReference type="EMBL" id="JAOTPO010000002">
    <property type="protein sequence ID" value="MDE5412430.1"/>
    <property type="molecule type" value="Genomic_DNA"/>
</dbReference>
<keyword evidence="1" id="KW-0472">Membrane</keyword>
<evidence type="ECO:0000259" key="2">
    <source>
        <dbReference type="PROSITE" id="PS50887"/>
    </source>
</evidence>
<protein>
    <submittedName>
        <fullName evidence="3">Sensor domain-containing diguanylate cyclase</fullName>
    </submittedName>
</protein>
<feature type="transmembrane region" description="Helical" evidence="1">
    <location>
        <begin position="72"/>
        <end position="95"/>
    </location>
</feature>
<dbReference type="InterPro" id="IPR003018">
    <property type="entry name" value="GAF"/>
</dbReference>